<evidence type="ECO:0000313" key="1">
    <source>
        <dbReference type="EMBL" id="PNX61950.1"/>
    </source>
</evidence>
<organism evidence="1 2">
    <name type="scientific">Trifolium pratense</name>
    <name type="common">Red clover</name>
    <dbReference type="NCBI Taxonomy" id="57577"/>
    <lineage>
        <taxon>Eukaryota</taxon>
        <taxon>Viridiplantae</taxon>
        <taxon>Streptophyta</taxon>
        <taxon>Embryophyta</taxon>
        <taxon>Tracheophyta</taxon>
        <taxon>Spermatophyta</taxon>
        <taxon>Magnoliopsida</taxon>
        <taxon>eudicotyledons</taxon>
        <taxon>Gunneridae</taxon>
        <taxon>Pentapetalae</taxon>
        <taxon>rosids</taxon>
        <taxon>fabids</taxon>
        <taxon>Fabales</taxon>
        <taxon>Fabaceae</taxon>
        <taxon>Papilionoideae</taxon>
        <taxon>50 kb inversion clade</taxon>
        <taxon>NPAAA clade</taxon>
        <taxon>Hologalegina</taxon>
        <taxon>IRL clade</taxon>
        <taxon>Trifolieae</taxon>
        <taxon>Trifolium</taxon>
    </lineage>
</organism>
<evidence type="ECO:0000313" key="2">
    <source>
        <dbReference type="Proteomes" id="UP000236291"/>
    </source>
</evidence>
<comment type="caution">
    <text evidence="1">The sequence shown here is derived from an EMBL/GenBank/DDBJ whole genome shotgun (WGS) entry which is preliminary data.</text>
</comment>
<accession>A0A2K3K6M9</accession>
<feature type="non-terminal residue" evidence="1">
    <location>
        <position position="1"/>
    </location>
</feature>
<protein>
    <submittedName>
        <fullName evidence="1">Uncharacterized protein</fullName>
    </submittedName>
</protein>
<dbReference type="AlphaFoldDB" id="A0A2K3K6M9"/>
<reference evidence="1 2" key="2">
    <citation type="journal article" date="2017" name="Front. Plant Sci.">
        <title>Gene Classification and Mining of Molecular Markers Useful in Red Clover (Trifolium pratense) Breeding.</title>
        <authorList>
            <person name="Istvanek J."/>
            <person name="Dluhosova J."/>
            <person name="Dluhos P."/>
            <person name="Patkova L."/>
            <person name="Nedelnik J."/>
            <person name="Repkova J."/>
        </authorList>
    </citation>
    <scope>NUCLEOTIDE SEQUENCE [LARGE SCALE GENOMIC DNA]</scope>
    <source>
        <strain evidence="2">cv. Tatra</strain>
        <tissue evidence="1">Young leaves</tissue>
    </source>
</reference>
<gene>
    <name evidence="1" type="ORF">L195_g060916</name>
</gene>
<name>A0A2K3K6M9_TRIPR</name>
<dbReference type="EMBL" id="ASHM01144625">
    <property type="protein sequence ID" value="PNX61950.1"/>
    <property type="molecule type" value="Genomic_DNA"/>
</dbReference>
<sequence length="40" mass="4457">GEIPESDFVSLMKGIAGEEKLRSAEAKLKQKEKISTSHRQ</sequence>
<proteinExistence type="predicted"/>
<reference evidence="1 2" key="1">
    <citation type="journal article" date="2014" name="Am. J. Bot.">
        <title>Genome assembly and annotation for red clover (Trifolium pratense; Fabaceae).</title>
        <authorList>
            <person name="Istvanek J."/>
            <person name="Jaros M."/>
            <person name="Krenek A."/>
            <person name="Repkova J."/>
        </authorList>
    </citation>
    <scope>NUCLEOTIDE SEQUENCE [LARGE SCALE GENOMIC DNA]</scope>
    <source>
        <strain evidence="2">cv. Tatra</strain>
        <tissue evidence="1">Young leaves</tissue>
    </source>
</reference>
<dbReference type="Proteomes" id="UP000236291">
    <property type="component" value="Unassembled WGS sequence"/>
</dbReference>